<sequence length="183" mass="20579">MDTGDEFMEVSDHANACIVYQAVLQGLMEHYDMMLDNADYLWDVIHQCVDGLGDCLAAGDRDVAVRERALQTLFEMYRFHADIGQFGLTEGAEDFMLELTTGEEKRVLAGWVRAAMLAATGKYDDYQCQEYGRFLLDLETGHLDDDAFLEFCRESGRLEDLVDRLLTLGRLDEALADAGRAGD</sequence>
<reference evidence="1" key="1">
    <citation type="submission" date="2019-09" db="EMBL/GenBank/DDBJ databases">
        <title>Characterisation of the sponge microbiome using genome-centric metagenomics.</title>
        <authorList>
            <person name="Engelberts J.P."/>
            <person name="Robbins S.J."/>
            <person name="De Goeij J.M."/>
            <person name="Aranda M."/>
            <person name="Bell S.C."/>
            <person name="Webster N.S."/>
        </authorList>
    </citation>
    <scope>NUCLEOTIDE SEQUENCE</scope>
    <source>
        <strain evidence="1">SB0662_bin_9</strain>
    </source>
</reference>
<comment type="caution">
    <text evidence="1">The sequence shown here is derived from an EMBL/GenBank/DDBJ whole genome shotgun (WGS) entry which is preliminary data.</text>
</comment>
<gene>
    <name evidence="1" type="ORF">F4Y08_01170</name>
</gene>
<dbReference type="AlphaFoldDB" id="A0A6B1DNE4"/>
<accession>A0A6B1DNE4</accession>
<name>A0A6B1DNE4_9CHLR</name>
<protein>
    <submittedName>
        <fullName evidence="1">Uncharacterized protein</fullName>
    </submittedName>
</protein>
<evidence type="ECO:0000313" key="1">
    <source>
        <dbReference type="EMBL" id="MYD88938.1"/>
    </source>
</evidence>
<organism evidence="1">
    <name type="scientific">Caldilineaceae bacterium SB0662_bin_9</name>
    <dbReference type="NCBI Taxonomy" id="2605258"/>
    <lineage>
        <taxon>Bacteria</taxon>
        <taxon>Bacillati</taxon>
        <taxon>Chloroflexota</taxon>
        <taxon>Caldilineae</taxon>
        <taxon>Caldilineales</taxon>
        <taxon>Caldilineaceae</taxon>
    </lineage>
</organism>
<proteinExistence type="predicted"/>
<dbReference type="EMBL" id="VXPY01000010">
    <property type="protein sequence ID" value="MYD88938.1"/>
    <property type="molecule type" value="Genomic_DNA"/>
</dbReference>